<evidence type="ECO:0000313" key="3">
    <source>
        <dbReference type="Proteomes" id="UP000292958"/>
    </source>
</evidence>
<dbReference type="SUPFAM" id="SSF69118">
    <property type="entry name" value="AhpD-like"/>
    <property type="match status" value="1"/>
</dbReference>
<reference evidence="2 3" key="1">
    <citation type="submission" date="2019-02" db="EMBL/GenBank/DDBJ databases">
        <title>Genomic Encyclopedia of Archaeal and Bacterial Type Strains, Phase II (KMG-II): from individual species to whole genera.</title>
        <authorList>
            <person name="Goeker M."/>
        </authorList>
    </citation>
    <scope>NUCLEOTIDE SEQUENCE [LARGE SCALE GENOMIC DNA]</scope>
    <source>
        <strain evidence="2 3">DSM 18101</strain>
    </source>
</reference>
<dbReference type="Gene3D" id="1.20.1290.10">
    <property type="entry name" value="AhpD-like"/>
    <property type="match status" value="1"/>
</dbReference>
<gene>
    <name evidence="2" type="ORF">BDD14_0039</name>
</gene>
<keyword evidence="2" id="KW-0560">Oxidoreductase</keyword>
<dbReference type="InterPro" id="IPR003779">
    <property type="entry name" value="CMD-like"/>
</dbReference>
<dbReference type="EMBL" id="SHKW01000001">
    <property type="protein sequence ID" value="RZU38767.1"/>
    <property type="molecule type" value="Genomic_DNA"/>
</dbReference>
<evidence type="ECO:0000259" key="1">
    <source>
        <dbReference type="Pfam" id="PF02627"/>
    </source>
</evidence>
<dbReference type="NCBIfam" id="TIGR00778">
    <property type="entry name" value="ahpD_dom"/>
    <property type="match status" value="1"/>
</dbReference>
<proteinExistence type="predicted"/>
<keyword evidence="3" id="KW-1185">Reference proteome</keyword>
<dbReference type="Pfam" id="PF02627">
    <property type="entry name" value="CMD"/>
    <property type="match status" value="1"/>
</dbReference>
<dbReference type="AlphaFoldDB" id="A0A4Q7YMG9"/>
<dbReference type="PANTHER" id="PTHR34846:SF10">
    <property type="entry name" value="CYTOPLASMIC PROTEIN"/>
    <property type="match status" value="1"/>
</dbReference>
<organism evidence="2 3">
    <name type="scientific">Edaphobacter modestus</name>
    <dbReference type="NCBI Taxonomy" id="388466"/>
    <lineage>
        <taxon>Bacteria</taxon>
        <taxon>Pseudomonadati</taxon>
        <taxon>Acidobacteriota</taxon>
        <taxon>Terriglobia</taxon>
        <taxon>Terriglobales</taxon>
        <taxon>Acidobacteriaceae</taxon>
        <taxon>Edaphobacter</taxon>
    </lineage>
</organism>
<accession>A0A4Q7YMG9</accession>
<dbReference type="InterPro" id="IPR029032">
    <property type="entry name" value="AhpD-like"/>
</dbReference>
<dbReference type="GO" id="GO:0051920">
    <property type="term" value="F:peroxiredoxin activity"/>
    <property type="evidence" value="ECO:0007669"/>
    <property type="project" value="InterPro"/>
</dbReference>
<comment type="caution">
    <text evidence="2">The sequence shown here is derived from an EMBL/GenBank/DDBJ whole genome shotgun (WGS) entry which is preliminary data.</text>
</comment>
<feature type="domain" description="Carboxymuconolactone decarboxylase-like" evidence="1">
    <location>
        <begin position="12"/>
        <end position="95"/>
    </location>
</feature>
<protein>
    <submittedName>
        <fullName evidence="2">AhpD family alkylhydroperoxidase</fullName>
    </submittedName>
</protein>
<sequence>MEARLNAQQASPAAYAAMIGLEMFVRKASKLEPSLVELVKVRASQINGCAYCIDMHSKDARSEGETEQRLYALTSWRETPFFTARERAALAWTEALTLITEGHVTDDIYELAKQSFSDEELVNLTLAVITINGWNRLAISFRSVPGAYQPGMLNTETSK</sequence>
<dbReference type="OrthoDB" id="9806086at2"/>
<keyword evidence="2" id="KW-0575">Peroxidase</keyword>
<name>A0A4Q7YMG9_9BACT</name>
<dbReference type="Proteomes" id="UP000292958">
    <property type="component" value="Unassembled WGS sequence"/>
</dbReference>
<dbReference type="PANTHER" id="PTHR34846">
    <property type="entry name" value="4-CARBOXYMUCONOLACTONE DECARBOXYLASE FAMILY PROTEIN (AFU_ORTHOLOGUE AFUA_6G11590)"/>
    <property type="match status" value="1"/>
</dbReference>
<evidence type="ECO:0000313" key="2">
    <source>
        <dbReference type="EMBL" id="RZU38767.1"/>
    </source>
</evidence>
<dbReference type="InterPro" id="IPR004675">
    <property type="entry name" value="AhpD_core"/>
</dbReference>
<dbReference type="RefSeq" id="WP_130417065.1">
    <property type="nucleotide sequence ID" value="NZ_SHKW01000001.1"/>
</dbReference>